<reference evidence="1 2" key="2">
    <citation type="journal article" date="2018" name="Nature">
        <title>Mutant phenotypes for thousands of bacterial genes of unknown function.</title>
        <authorList>
            <person name="Price M.N."/>
            <person name="Wetmore K.M."/>
            <person name="Waters R.J."/>
            <person name="Callaghan M."/>
            <person name="Ray J."/>
            <person name="Liu H."/>
            <person name="Kuehl J.V."/>
            <person name="Melnyk R.A."/>
            <person name="Lamson J.S."/>
            <person name="Suh Y."/>
            <person name="Carlson H.K."/>
            <person name="Esquivel Z."/>
            <person name="Sadeeshkumar H."/>
            <person name="Chakraborty R."/>
            <person name="Zane G.M."/>
            <person name="Rubin B.E."/>
            <person name="Wall J.D."/>
            <person name="Visel A."/>
            <person name="Bristow J."/>
            <person name="Blow M.J."/>
            <person name="Arkin A.P."/>
            <person name="Deutschbauer A.M."/>
        </authorList>
    </citation>
    <scope>NUCLEOTIDE SEQUENCE [LARGE SCALE GENOMIC DNA]</scope>
    <source>
        <strain evidence="1 2">FW300-N1B4</strain>
    </source>
</reference>
<dbReference type="AlphaFoldDB" id="A0A166QTW5"/>
<protein>
    <submittedName>
        <fullName evidence="1">Uncharacterized protein</fullName>
    </submittedName>
</protein>
<gene>
    <name evidence="1" type="ORF">A1D17_03160</name>
</gene>
<dbReference type="EMBL" id="LUKJ01000002">
    <property type="protein sequence ID" value="KZN20851.1"/>
    <property type="molecule type" value="Genomic_DNA"/>
</dbReference>
<evidence type="ECO:0000313" key="2">
    <source>
        <dbReference type="Proteomes" id="UP000076489"/>
    </source>
</evidence>
<accession>A0A166QTW5</accession>
<name>A0A166QTW5_PSEFL</name>
<reference evidence="2" key="1">
    <citation type="submission" date="2016-03" db="EMBL/GenBank/DDBJ databases">
        <authorList>
            <person name="Ray J."/>
            <person name="Price M."/>
            <person name="Deutschbauer A."/>
        </authorList>
    </citation>
    <scope>NUCLEOTIDE SEQUENCE [LARGE SCALE GENOMIC DNA]</scope>
    <source>
        <strain evidence="2">FW300-N1B4</strain>
    </source>
</reference>
<comment type="caution">
    <text evidence="1">The sequence shown here is derived from an EMBL/GenBank/DDBJ whole genome shotgun (WGS) entry which is preliminary data.</text>
</comment>
<dbReference type="Proteomes" id="UP000076489">
    <property type="component" value="Unassembled WGS sequence"/>
</dbReference>
<organism evidence="1 2">
    <name type="scientific">Pseudomonas fluorescens</name>
    <dbReference type="NCBI Taxonomy" id="294"/>
    <lineage>
        <taxon>Bacteria</taxon>
        <taxon>Pseudomonadati</taxon>
        <taxon>Pseudomonadota</taxon>
        <taxon>Gammaproteobacteria</taxon>
        <taxon>Pseudomonadales</taxon>
        <taxon>Pseudomonadaceae</taxon>
        <taxon>Pseudomonas</taxon>
    </lineage>
</organism>
<sequence>MATLIFCDFEDALEAIQKARSESAMSNIIDQVDVQFAASTLEVTPANWAHLASAFSVRMTELRAVTSPTDGQSSLWPPR</sequence>
<evidence type="ECO:0000313" key="1">
    <source>
        <dbReference type="EMBL" id="KZN20851.1"/>
    </source>
</evidence>
<proteinExistence type="predicted"/>
<dbReference type="OrthoDB" id="6933113at2"/>